<keyword evidence="7" id="KW-0812">Transmembrane</keyword>
<evidence type="ECO:0000256" key="6">
    <source>
        <dbReference type="ARBA" id="ARBA00022918"/>
    </source>
</evidence>
<evidence type="ECO:0000256" key="4">
    <source>
        <dbReference type="ARBA" id="ARBA00022759"/>
    </source>
</evidence>
<accession>A0A016WS87</accession>
<proteinExistence type="predicted"/>
<keyword evidence="5" id="KW-0378">Hydrolase</keyword>
<keyword evidence="4" id="KW-0255">Endonuclease</keyword>
<keyword evidence="6" id="KW-0695">RNA-directed DNA polymerase</keyword>
<protein>
    <recommendedName>
        <fullName evidence="8">Reverse transcriptase domain-containing protein</fullName>
    </recommendedName>
</protein>
<evidence type="ECO:0000256" key="5">
    <source>
        <dbReference type="ARBA" id="ARBA00022801"/>
    </source>
</evidence>
<dbReference type="InterPro" id="IPR043128">
    <property type="entry name" value="Rev_trsase/Diguanyl_cyclase"/>
</dbReference>
<comment type="caution">
    <text evidence="9">The sequence shown here is derived from an EMBL/GenBank/DDBJ whole genome shotgun (WGS) entry which is preliminary data.</text>
</comment>
<reference evidence="10" key="1">
    <citation type="journal article" date="2015" name="Nat. Genet.">
        <title>The genome and transcriptome of the zoonotic hookworm Ancylostoma ceylanicum identify infection-specific gene families.</title>
        <authorList>
            <person name="Schwarz E.M."/>
            <person name="Hu Y."/>
            <person name="Antoshechkin I."/>
            <person name="Miller M.M."/>
            <person name="Sternberg P.W."/>
            <person name="Aroian R.V."/>
        </authorList>
    </citation>
    <scope>NUCLEOTIDE SEQUENCE</scope>
    <source>
        <strain evidence="10">HY135</strain>
    </source>
</reference>
<keyword evidence="2" id="KW-0548">Nucleotidyltransferase</keyword>
<dbReference type="OrthoDB" id="5850497at2759"/>
<dbReference type="InterPro" id="IPR041373">
    <property type="entry name" value="RT_RNaseH"/>
</dbReference>
<dbReference type="Pfam" id="PF00078">
    <property type="entry name" value="RVT_1"/>
    <property type="match status" value="1"/>
</dbReference>
<dbReference type="GO" id="GO:0004519">
    <property type="term" value="F:endonuclease activity"/>
    <property type="evidence" value="ECO:0007669"/>
    <property type="project" value="UniProtKB-KW"/>
</dbReference>
<dbReference type="Gene3D" id="3.30.420.10">
    <property type="entry name" value="Ribonuclease H-like superfamily/Ribonuclease H"/>
    <property type="match status" value="1"/>
</dbReference>
<dbReference type="PROSITE" id="PS50878">
    <property type="entry name" value="RT_POL"/>
    <property type="match status" value="1"/>
</dbReference>
<evidence type="ECO:0000256" key="2">
    <source>
        <dbReference type="ARBA" id="ARBA00022695"/>
    </source>
</evidence>
<keyword evidence="7" id="KW-1133">Transmembrane helix</keyword>
<keyword evidence="7" id="KW-0472">Membrane</keyword>
<dbReference type="PANTHER" id="PTHR33050">
    <property type="entry name" value="REVERSE TRANSCRIPTASE DOMAIN-CONTAINING PROTEIN"/>
    <property type="match status" value="1"/>
</dbReference>
<dbReference type="SUPFAM" id="SSF56672">
    <property type="entry name" value="DNA/RNA polymerases"/>
    <property type="match status" value="1"/>
</dbReference>
<evidence type="ECO:0000256" key="3">
    <source>
        <dbReference type="ARBA" id="ARBA00022722"/>
    </source>
</evidence>
<dbReference type="InterPro" id="IPR036397">
    <property type="entry name" value="RNaseH_sf"/>
</dbReference>
<dbReference type="InterPro" id="IPR052055">
    <property type="entry name" value="Hepadnavirus_pol/RT"/>
</dbReference>
<dbReference type="GO" id="GO:0003964">
    <property type="term" value="F:RNA-directed DNA polymerase activity"/>
    <property type="evidence" value="ECO:0007669"/>
    <property type="project" value="UniProtKB-KW"/>
</dbReference>
<keyword evidence="1" id="KW-0808">Transferase</keyword>
<organism evidence="9 10">
    <name type="scientific">Ancylostoma ceylanicum</name>
    <dbReference type="NCBI Taxonomy" id="53326"/>
    <lineage>
        <taxon>Eukaryota</taxon>
        <taxon>Metazoa</taxon>
        <taxon>Ecdysozoa</taxon>
        <taxon>Nematoda</taxon>
        <taxon>Chromadorea</taxon>
        <taxon>Rhabditida</taxon>
        <taxon>Rhabditina</taxon>
        <taxon>Rhabditomorpha</taxon>
        <taxon>Strongyloidea</taxon>
        <taxon>Ancylostomatidae</taxon>
        <taxon>Ancylostomatinae</taxon>
        <taxon>Ancylostoma</taxon>
    </lineage>
</organism>
<feature type="domain" description="Reverse transcriptase" evidence="8">
    <location>
        <begin position="1"/>
        <end position="128"/>
    </location>
</feature>
<evidence type="ECO:0000313" key="9">
    <source>
        <dbReference type="EMBL" id="EYC42674.1"/>
    </source>
</evidence>
<dbReference type="Gene3D" id="3.10.10.10">
    <property type="entry name" value="HIV Type 1 Reverse Transcriptase, subunit A, domain 1"/>
    <property type="match status" value="1"/>
</dbReference>
<dbReference type="InterPro" id="IPR043502">
    <property type="entry name" value="DNA/RNA_pol_sf"/>
</dbReference>
<evidence type="ECO:0000256" key="7">
    <source>
        <dbReference type="SAM" id="Phobius"/>
    </source>
</evidence>
<dbReference type="EMBL" id="JARK01000122">
    <property type="protein sequence ID" value="EYC42674.1"/>
    <property type="molecule type" value="Genomic_DNA"/>
</dbReference>
<name>A0A016WS87_9BILA</name>
<keyword evidence="3" id="KW-0540">Nuclease</keyword>
<evidence type="ECO:0000256" key="1">
    <source>
        <dbReference type="ARBA" id="ARBA00022679"/>
    </source>
</evidence>
<evidence type="ECO:0000313" key="10">
    <source>
        <dbReference type="Proteomes" id="UP000024635"/>
    </source>
</evidence>
<dbReference type="STRING" id="53326.A0A016WS87"/>
<dbReference type="GO" id="GO:0003676">
    <property type="term" value="F:nucleic acid binding"/>
    <property type="evidence" value="ECO:0007669"/>
    <property type="project" value="InterPro"/>
</dbReference>
<dbReference type="AlphaFoldDB" id="A0A016WS87"/>
<sequence length="528" mass="60650">MLKTAKFLCTFDMKSGYHHVSVHAEFTRFFGFHWNNRFFVFKVLPFGFCSVPFIFTKLFKPLLTKWRKFGINICLYLDDGVVCGESAEEVKRAVQVICQDFVEAGVTLSYEKCSLIPQSRGTWLGFVIDLEKRELRFTEERMNKAVRRLQSMRCSKSPSLRERLRLIGTLNSMWFILESEPQLYTRALNDAILSAEIPLDHHIPLNPDEDQELQYWEERFSAGGFVKKFDTKEYHPSFVIFSDASNMGLGTVLYTATHREEASSNIPPEYISESSTLRELLAVKYALEVWKETIKNTDGELRIDNKNVATILEKGSSNPRLHSLVHQVLSFLYKHNINLHPKWIPRALNEEADFASRLIDYDDWGIQHNVSHMLQSRWGTIQLDMFATASNAKTEFFVGRSRSPAANQIAVDALAPENFQLWRDRFLWLVPPPALIHATVSRLQSAKGRAILGMPYWPSHRSFSALKQLGGAWITEVRDCVLFPTGSKILTKPSVPAVAFPSEFLSFPFLFVLLDFSHQHRPGKPLEF</sequence>
<dbReference type="CDD" id="cd09275">
    <property type="entry name" value="RNase_HI_RT_DIRS1"/>
    <property type="match status" value="1"/>
</dbReference>
<dbReference type="Proteomes" id="UP000024635">
    <property type="component" value="Unassembled WGS sequence"/>
</dbReference>
<dbReference type="PANTHER" id="PTHR33050:SF7">
    <property type="entry name" value="RIBONUCLEASE H"/>
    <property type="match status" value="1"/>
</dbReference>
<evidence type="ECO:0000259" key="8">
    <source>
        <dbReference type="PROSITE" id="PS50878"/>
    </source>
</evidence>
<gene>
    <name evidence="9" type="primary">Acey_s0522.g2898</name>
    <name evidence="9" type="ORF">Y032_0522g2898</name>
</gene>
<feature type="transmembrane region" description="Helical" evidence="7">
    <location>
        <begin position="38"/>
        <end position="59"/>
    </location>
</feature>
<dbReference type="Pfam" id="PF17917">
    <property type="entry name" value="RT_RNaseH"/>
    <property type="match status" value="1"/>
</dbReference>
<dbReference type="Gene3D" id="3.30.70.270">
    <property type="match status" value="1"/>
</dbReference>
<dbReference type="InterPro" id="IPR000477">
    <property type="entry name" value="RT_dom"/>
</dbReference>
<dbReference type="GO" id="GO:0016787">
    <property type="term" value="F:hydrolase activity"/>
    <property type="evidence" value="ECO:0007669"/>
    <property type="project" value="UniProtKB-KW"/>
</dbReference>
<dbReference type="CDD" id="cd03714">
    <property type="entry name" value="RT_DIRS1"/>
    <property type="match status" value="1"/>
</dbReference>
<keyword evidence="10" id="KW-1185">Reference proteome</keyword>